<feature type="domain" description="DUF3828" evidence="1">
    <location>
        <begin position="79"/>
        <end position="194"/>
    </location>
</feature>
<dbReference type="Proteomes" id="UP000216107">
    <property type="component" value="Unassembled WGS sequence"/>
</dbReference>
<protein>
    <submittedName>
        <fullName evidence="2">DUF3828 domain-containing protein</fullName>
    </submittedName>
</protein>
<dbReference type="Proteomes" id="UP000623509">
    <property type="component" value="Unassembled WGS sequence"/>
</dbReference>
<organism evidence="3 4">
    <name type="scientific">Candidatus Dactylopiibacterium carminicum</name>
    <dbReference type="NCBI Taxonomy" id="857335"/>
    <lineage>
        <taxon>Bacteria</taxon>
        <taxon>Pseudomonadati</taxon>
        <taxon>Pseudomonadota</taxon>
        <taxon>Betaproteobacteria</taxon>
        <taxon>Rhodocyclales</taxon>
        <taxon>Rhodocyclaceae</taxon>
        <taxon>Candidatus Dactylopiibacterium</taxon>
    </lineage>
</organism>
<gene>
    <name evidence="2" type="ORF">BGI27_03825</name>
    <name evidence="3" type="ORF">CGU29_02480</name>
</gene>
<evidence type="ECO:0000313" key="3">
    <source>
        <dbReference type="EMBL" id="PAS94790.1"/>
    </source>
</evidence>
<reference evidence="2 5" key="1">
    <citation type="submission" date="2016-08" db="EMBL/GenBank/DDBJ databases">
        <title>Candidatus Dactylopiibacterium carminicum genome sequence.</title>
        <authorList>
            <person name="Ramirez-Puebla S.T."/>
            <person name="Ormeno-Orrillo E."/>
            <person name="Vera-Ponce De Leon A."/>
            <person name="Luis L."/>
            <person name="Sanchez-Flores A."/>
            <person name="Monica R."/>
            <person name="Martinez-Romero E."/>
        </authorList>
    </citation>
    <scope>NUCLEOTIDE SEQUENCE [LARGE SCALE GENOMIC DNA]</scope>
    <source>
        <strain evidence="2">END1</strain>
    </source>
</reference>
<dbReference type="InterPro" id="IPR024289">
    <property type="entry name" value="DUF3828"/>
</dbReference>
<dbReference type="Gene3D" id="3.10.450.50">
    <property type="match status" value="1"/>
</dbReference>
<evidence type="ECO:0000313" key="5">
    <source>
        <dbReference type="Proteomes" id="UP000623509"/>
    </source>
</evidence>
<evidence type="ECO:0000313" key="4">
    <source>
        <dbReference type="Proteomes" id="UP000216107"/>
    </source>
</evidence>
<dbReference type="EMBL" id="NMRN01000004">
    <property type="protein sequence ID" value="PAS94790.1"/>
    <property type="molecule type" value="Genomic_DNA"/>
</dbReference>
<evidence type="ECO:0000313" key="2">
    <source>
        <dbReference type="EMBL" id="KAF7600191.1"/>
    </source>
</evidence>
<dbReference type="EMBL" id="MDUX01000008">
    <property type="protein sequence ID" value="KAF7600191.1"/>
    <property type="molecule type" value="Genomic_DNA"/>
</dbReference>
<name>A0A272EYU2_9RHOO</name>
<sequence>MASPGFPISGNSTATTLGHPIGACSRKYIAIAIRPDHAMSTRPFLFSPARFLPIALLCMAGLFVCTNSQAADGAPGKVPEAVTIRFYDWYLQALTQNRDPIQDEPRMLEAFVTRALVAEIHRRMHDPDGLDSDYFIRAQDYLDEWLGNIATSSVRMQGQTATLRVTLGNSAATLHRLQVDLIIEDGHWKIRRVR</sequence>
<dbReference type="AlphaFoldDB" id="A0A272EYU2"/>
<reference evidence="3 4" key="2">
    <citation type="submission" date="2017-07" db="EMBL/GenBank/DDBJ databases">
        <title>Candidatus Dactylopiibacterium carminicum, a nitrogen-fixing symbiont of the cochineal insect Dactylopius coccus and Dactylopius opuntiae (Hemiptera: Coccoidea: Dactylopiidae).</title>
        <authorList>
            <person name="Vera A."/>
        </authorList>
    </citation>
    <scope>NUCLEOTIDE SEQUENCE [LARGE SCALE GENOMIC DNA]</scope>
    <source>
        <strain evidence="3 4">NFDCM</strain>
    </source>
</reference>
<comment type="caution">
    <text evidence="3">The sequence shown here is derived from an EMBL/GenBank/DDBJ whole genome shotgun (WGS) entry which is preliminary data.</text>
</comment>
<dbReference type="Pfam" id="PF12883">
    <property type="entry name" value="DUF3828"/>
    <property type="match status" value="1"/>
</dbReference>
<dbReference type="OrthoDB" id="8752131at2"/>
<keyword evidence="5" id="KW-1185">Reference proteome</keyword>
<evidence type="ECO:0000259" key="1">
    <source>
        <dbReference type="Pfam" id="PF12883"/>
    </source>
</evidence>
<accession>A0A272EYU2</accession>
<proteinExistence type="predicted"/>